<dbReference type="Gene3D" id="3.30.420.10">
    <property type="entry name" value="Ribonuclease H-like superfamily/Ribonuclease H"/>
    <property type="match status" value="1"/>
</dbReference>
<feature type="compositionally biased region" description="Basic and acidic residues" evidence="7">
    <location>
        <begin position="102"/>
        <end position="111"/>
    </location>
</feature>
<feature type="compositionally biased region" description="Polar residues" evidence="7">
    <location>
        <begin position="164"/>
        <end position="178"/>
    </location>
</feature>
<evidence type="ECO:0000313" key="10">
    <source>
        <dbReference type="RefSeq" id="XP_035693764.1"/>
    </source>
</evidence>
<dbReference type="GO" id="GO:0005634">
    <property type="term" value="C:nucleus"/>
    <property type="evidence" value="ECO:0000318"/>
    <property type="project" value="GO_Central"/>
</dbReference>
<dbReference type="InterPro" id="IPR036397">
    <property type="entry name" value="RNaseH_sf"/>
</dbReference>
<feature type="compositionally biased region" description="Basic residues" evidence="7">
    <location>
        <begin position="112"/>
        <end position="123"/>
    </location>
</feature>
<keyword evidence="4" id="KW-0378">Hydrolase</keyword>
<dbReference type="InterPro" id="IPR012337">
    <property type="entry name" value="RNaseH-like_sf"/>
</dbReference>
<reference evidence="10" key="2">
    <citation type="submission" date="2025-08" db="UniProtKB">
        <authorList>
            <consortium name="RefSeq"/>
        </authorList>
    </citation>
    <scope>IDENTIFICATION</scope>
    <source>
        <strain evidence="10">S238N-H82</strain>
        <tissue evidence="10">Testes</tissue>
    </source>
</reference>
<keyword evidence="3" id="KW-0540">Nuclease</keyword>
<dbReference type="GO" id="GO:0003676">
    <property type="term" value="F:nucleic acid binding"/>
    <property type="evidence" value="ECO:0007669"/>
    <property type="project" value="InterPro"/>
</dbReference>
<dbReference type="KEGG" id="bfo:118427907"/>
<comment type="similarity">
    <text evidence="2">Belongs to the REXO1/REXO3 family.</text>
</comment>
<evidence type="ECO:0000256" key="6">
    <source>
        <dbReference type="ARBA" id="ARBA00023242"/>
    </source>
</evidence>
<dbReference type="AlphaFoldDB" id="A0A9J7M5K7"/>
<keyword evidence="9" id="KW-1185">Reference proteome</keyword>
<evidence type="ECO:0000256" key="4">
    <source>
        <dbReference type="ARBA" id="ARBA00022801"/>
    </source>
</evidence>
<gene>
    <name evidence="10" type="primary">LOC118427907</name>
</gene>
<proteinExistence type="inferred from homology"/>
<dbReference type="FunFam" id="3.30.420.10:FF:000019">
    <property type="entry name" value="RNA exonuclease NEF-sp"/>
    <property type="match status" value="1"/>
</dbReference>
<dbReference type="PANTHER" id="PTHR12801">
    <property type="entry name" value="RNA EXONUCLEASE REXO1 / RECO3 FAMILY MEMBER-RELATED"/>
    <property type="match status" value="1"/>
</dbReference>
<feature type="compositionally biased region" description="Basic and acidic residues" evidence="7">
    <location>
        <begin position="25"/>
        <end position="43"/>
    </location>
</feature>
<evidence type="ECO:0000313" key="9">
    <source>
        <dbReference type="Proteomes" id="UP000001554"/>
    </source>
</evidence>
<organism evidence="9 10">
    <name type="scientific">Branchiostoma floridae</name>
    <name type="common">Florida lancelet</name>
    <name type="synonym">Amphioxus</name>
    <dbReference type="NCBI Taxonomy" id="7739"/>
    <lineage>
        <taxon>Eukaryota</taxon>
        <taxon>Metazoa</taxon>
        <taxon>Chordata</taxon>
        <taxon>Cephalochordata</taxon>
        <taxon>Leptocardii</taxon>
        <taxon>Amphioxiformes</taxon>
        <taxon>Branchiostomatidae</taxon>
        <taxon>Branchiostoma</taxon>
    </lineage>
</organism>
<comment type="subcellular location">
    <subcellularLocation>
        <location evidence="1">Nucleus</location>
    </subcellularLocation>
</comment>
<protein>
    <submittedName>
        <fullName evidence="10">Small RNA degrading nuclease 5-like</fullName>
    </submittedName>
</protein>
<dbReference type="OMA" id="DITINME"/>
<feature type="domain" description="Exonuclease" evidence="8">
    <location>
        <begin position="388"/>
        <end position="546"/>
    </location>
</feature>
<evidence type="ECO:0000259" key="8">
    <source>
        <dbReference type="SMART" id="SM00479"/>
    </source>
</evidence>
<evidence type="ECO:0000256" key="1">
    <source>
        <dbReference type="ARBA" id="ARBA00004123"/>
    </source>
</evidence>
<dbReference type="InterPro" id="IPR047021">
    <property type="entry name" value="REXO1/3/4-like"/>
</dbReference>
<dbReference type="GO" id="GO:0031125">
    <property type="term" value="P:rRNA 3'-end processing"/>
    <property type="evidence" value="ECO:0000318"/>
    <property type="project" value="GO_Central"/>
</dbReference>
<sequence>MGKKGKNKRSKRGHGVGKKPSHLAGRVEKRKVAEIEDAKEKPAKKLKTAGGEGGGEPATCAASVYSSEKEKAQDGTSAPEGESKRLKKLCLDEDTPFQPTERLGEGSSETKIKKKKHKKKKTHRETSEEEGTSEGKGHLGENARTSVDVMTTQGHCEGSESDSKPQTNAGHENSSTVSGVQILDETKRTKIKEKNKKMTSSQETHAVLHLTLNNLEGEFGLSHVQQLLLHAFLGKRRGASWCQVQNFNKLQKVVVVMLNSLSEGHLAQHPECLAQLAAMFPNKKVPLSMKVADSKPREVMRSLLRVPVSKTAQKKLGKDLENGDVDPDLVECSTNCAKHTGEKSVVGRTRYLLTQEQLRTNRFPLATDTALPEDFVSFQCCTPTDSSPMFAIDCEMCETEAGKELTRVSVVSEDLKTVYNSFVKPRRPVKDYMTQFSGVSAADLQDVTTRLEHVQETLQELLPEDAILVGHSLENDLQALKVVHPHIIDTSLLFNHATWRFKPKLRTLTSKLLGKEIQTGTDGHDSVEDAIAAMQLVQLKIANGPGFILDNGGSNSISNTESYFRVLAREKKAATMVDQATFLKPFLGNPVHCVPVVSDREALTKAQNEIRSKHFVWAQFHSWHTVSNSSMCEHAVLAETLARVVTRVRELYDMCPENSLFVLLTSGTNGIDQRLNLKSQTLETSSVEDNEQESTKGLCYLTVKK</sequence>
<dbReference type="OrthoDB" id="3996471at2759"/>
<evidence type="ECO:0000256" key="7">
    <source>
        <dbReference type="SAM" id="MobiDB-lite"/>
    </source>
</evidence>
<dbReference type="SMART" id="SM00479">
    <property type="entry name" value="EXOIII"/>
    <property type="match status" value="1"/>
</dbReference>
<dbReference type="PANTHER" id="PTHR12801:SF82">
    <property type="entry name" value="RNA EXONUCLEASE 5"/>
    <property type="match status" value="1"/>
</dbReference>
<dbReference type="InterPro" id="IPR034922">
    <property type="entry name" value="REX1-like_exo"/>
</dbReference>
<evidence type="ECO:0000256" key="3">
    <source>
        <dbReference type="ARBA" id="ARBA00022722"/>
    </source>
</evidence>
<keyword evidence="5" id="KW-0269">Exonuclease</keyword>
<feature type="region of interest" description="Disordered" evidence="7">
    <location>
        <begin position="1"/>
        <end position="178"/>
    </location>
</feature>
<dbReference type="SUPFAM" id="SSF53098">
    <property type="entry name" value="Ribonuclease H-like"/>
    <property type="match status" value="1"/>
</dbReference>
<dbReference type="InterPro" id="IPR013520">
    <property type="entry name" value="Ribonucl_H"/>
</dbReference>
<dbReference type="RefSeq" id="XP_035693764.1">
    <property type="nucleotide sequence ID" value="XM_035837871.1"/>
</dbReference>
<dbReference type="CDD" id="cd06145">
    <property type="entry name" value="REX1_like"/>
    <property type="match status" value="1"/>
</dbReference>
<dbReference type="GO" id="GO:0004527">
    <property type="term" value="F:exonuclease activity"/>
    <property type="evidence" value="ECO:0000318"/>
    <property type="project" value="GO_Central"/>
</dbReference>
<reference evidence="9" key="1">
    <citation type="journal article" date="2020" name="Nat. Ecol. Evol.">
        <title>Deeply conserved synteny resolves early events in vertebrate evolution.</title>
        <authorList>
            <person name="Simakov O."/>
            <person name="Marletaz F."/>
            <person name="Yue J.X."/>
            <person name="O'Connell B."/>
            <person name="Jenkins J."/>
            <person name="Brandt A."/>
            <person name="Calef R."/>
            <person name="Tung C.H."/>
            <person name="Huang T.K."/>
            <person name="Schmutz J."/>
            <person name="Satoh N."/>
            <person name="Yu J.K."/>
            <person name="Putnam N.H."/>
            <person name="Green R.E."/>
            <person name="Rokhsar D.S."/>
        </authorList>
    </citation>
    <scope>NUCLEOTIDE SEQUENCE [LARGE SCALE GENOMIC DNA]</scope>
    <source>
        <strain evidence="9">S238N-H82</strain>
    </source>
</reference>
<name>A0A9J7M5K7_BRAFL</name>
<accession>A0A9J7M5K7</accession>
<feature type="compositionally biased region" description="Polar residues" evidence="7">
    <location>
        <begin position="143"/>
        <end position="154"/>
    </location>
</feature>
<dbReference type="GeneID" id="118427907"/>
<evidence type="ECO:0000256" key="5">
    <source>
        <dbReference type="ARBA" id="ARBA00022839"/>
    </source>
</evidence>
<feature type="compositionally biased region" description="Basic residues" evidence="7">
    <location>
        <begin position="1"/>
        <end position="21"/>
    </location>
</feature>
<evidence type="ECO:0000256" key="2">
    <source>
        <dbReference type="ARBA" id="ARBA00006357"/>
    </source>
</evidence>
<dbReference type="Proteomes" id="UP000001554">
    <property type="component" value="Chromosome 12"/>
</dbReference>
<keyword evidence="6" id="KW-0539">Nucleus</keyword>